<keyword evidence="6 7" id="KW-0472">Membrane</keyword>
<keyword evidence="4 7" id="KW-0812">Transmembrane</keyword>
<feature type="transmembrane region" description="Helical" evidence="7">
    <location>
        <begin position="78"/>
        <end position="96"/>
    </location>
</feature>
<evidence type="ECO:0000313" key="9">
    <source>
        <dbReference type="Proteomes" id="UP001366060"/>
    </source>
</evidence>
<evidence type="ECO:0000313" key="8">
    <source>
        <dbReference type="EMBL" id="MEL0660972.1"/>
    </source>
</evidence>
<evidence type="ECO:0000256" key="2">
    <source>
        <dbReference type="ARBA" id="ARBA00005262"/>
    </source>
</evidence>
<dbReference type="InterPro" id="IPR014047">
    <property type="entry name" value="Chr_Tranpt_l_chain"/>
</dbReference>
<dbReference type="NCBIfam" id="TIGR00937">
    <property type="entry name" value="2A51"/>
    <property type="match status" value="1"/>
</dbReference>
<feature type="transmembrane region" description="Helical" evidence="7">
    <location>
        <begin position="7"/>
        <end position="25"/>
    </location>
</feature>
<evidence type="ECO:0000256" key="7">
    <source>
        <dbReference type="SAM" id="Phobius"/>
    </source>
</evidence>
<evidence type="ECO:0000256" key="5">
    <source>
        <dbReference type="ARBA" id="ARBA00022989"/>
    </source>
</evidence>
<dbReference type="PANTHER" id="PTHR33567:SF3">
    <property type="entry name" value="CHROMATE ION TRANSPORTER (EUROFUNG)"/>
    <property type="match status" value="1"/>
</dbReference>
<evidence type="ECO:0000256" key="4">
    <source>
        <dbReference type="ARBA" id="ARBA00022692"/>
    </source>
</evidence>
<evidence type="ECO:0000256" key="3">
    <source>
        <dbReference type="ARBA" id="ARBA00022475"/>
    </source>
</evidence>
<dbReference type="Pfam" id="PF02417">
    <property type="entry name" value="Chromate_transp"/>
    <property type="match status" value="2"/>
</dbReference>
<sequence>MWEIFKTFFILGCISFGGPAAHIGYFRETFVQRLAWLSERQYAEYVALSQFLPGPGSSQVGFAIGYHRLGLKGACSAFLGFTIPSVTIMLLLVISTGELAGNGVFQSVIHGLKLLAVVVVFDAILLMYKNFCKDTPRILLCLITACTLLISPSVIEQILVLIFAAVIGVFFLKENKEDTTKKKKHCLICNVCTLINYKPLVLFLLLLFVLPLLMFFYPAMPASISVFSDFFQAGSLVFGGGHVVLPLLQNIVEGQVTADQFLTGYAIAQAVPGPMFSLATYIGYLILPSEPIVGALIATIAVFLPGFLLLLSCLKNWQRLSKIPSLAAAMNGVNTAVVGLLISALYQPVFVSAVFNSIDMAIVLIGVYLLKRQRLPIMWLVLLFAVIGVLLKLI</sequence>
<evidence type="ECO:0000256" key="6">
    <source>
        <dbReference type="ARBA" id="ARBA00023136"/>
    </source>
</evidence>
<name>A0ABU9HGE2_9GAMM</name>
<feature type="transmembrane region" description="Helical" evidence="7">
    <location>
        <begin position="377"/>
        <end position="393"/>
    </location>
</feature>
<accession>A0ABU9HGE2</accession>
<protein>
    <submittedName>
        <fullName evidence="8">Chromate efflux transporter</fullName>
    </submittedName>
</protein>
<feature type="transmembrane region" description="Helical" evidence="7">
    <location>
        <begin position="230"/>
        <end position="252"/>
    </location>
</feature>
<feature type="transmembrane region" description="Helical" evidence="7">
    <location>
        <begin position="200"/>
        <end position="218"/>
    </location>
</feature>
<keyword evidence="9" id="KW-1185">Reference proteome</keyword>
<keyword evidence="3" id="KW-1003">Cell membrane</keyword>
<organism evidence="8 9">
    <name type="scientific">Psychromonas arctica</name>
    <dbReference type="NCBI Taxonomy" id="168275"/>
    <lineage>
        <taxon>Bacteria</taxon>
        <taxon>Pseudomonadati</taxon>
        <taxon>Pseudomonadota</taxon>
        <taxon>Gammaproteobacteria</taxon>
        <taxon>Alteromonadales</taxon>
        <taxon>Psychromonadaceae</taxon>
        <taxon>Psychromonas</taxon>
    </lineage>
</organism>
<dbReference type="InterPro" id="IPR003370">
    <property type="entry name" value="Chromate_transpt"/>
</dbReference>
<feature type="transmembrane region" description="Helical" evidence="7">
    <location>
        <begin position="264"/>
        <end position="286"/>
    </location>
</feature>
<comment type="similarity">
    <text evidence="2">Belongs to the chromate ion transporter (CHR) (TC 2.A.51) family.</text>
</comment>
<feature type="transmembrane region" description="Helical" evidence="7">
    <location>
        <begin position="326"/>
        <end position="346"/>
    </location>
</feature>
<feature type="transmembrane region" description="Helical" evidence="7">
    <location>
        <begin position="108"/>
        <end position="128"/>
    </location>
</feature>
<proteinExistence type="inferred from homology"/>
<comment type="caution">
    <text evidence="8">The sequence shown here is derived from an EMBL/GenBank/DDBJ whole genome shotgun (WGS) entry which is preliminary data.</text>
</comment>
<feature type="transmembrane region" description="Helical" evidence="7">
    <location>
        <begin position="157"/>
        <end position="173"/>
    </location>
</feature>
<reference evidence="8 9" key="1">
    <citation type="submission" date="2024-02" db="EMBL/GenBank/DDBJ databases">
        <title>Bacteria isolated from the canopy kelp, Nereocystis luetkeana.</title>
        <authorList>
            <person name="Pfister C.A."/>
            <person name="Younker I.T."/>
            <person name="Light S.H."/>
        </authorList>
    </citation>
    <scope>NUCLEOTIDE SEQUENCE [LARGE SCALE GENOMIC DNA]</scope>
    <source>
        <strain evidence="8 9">TI.2.07</strain>
    </source>
</reference>
<gene>
    <name evidence="8" type="primary">chrA</name>
    <name evidence="8" type="ORF">V6255_17720</name>
</gene>
<dbReference type="PANTHER" id="PTHR33567">
    <property type="entry name" value="CHROMATE ION TRANSPORTER (EUROFUNG)"/>
    <property type="match status" value="1"/>
</dbReference>
<dbReference type="PIRSF" id="PIRSF004810">
    <property type="entry name" value="ChrA"/>
    <property type="match status" value="1"/>
</dbReference>
<dbReference type="EMBL" id="JBAKBA010000076">
    <property type="protein sequence ID" value="MEL0660972.1"/>
    <property type="molecule type" value="Genomic_DNA"/>
</dbReference>
<feature type="transmembrane region" description="Helical" evidence="7">
    <location>
        <begin position="352"/>
        <end position="370"/>
    </location>
</feature>
<dbReference type="RefSeq" id="WP_341629335.1">
    <property type="nucleotide sequence ID" value="NZ_JBAKBA010000076.1"/>
</dbReference>
<feature type="transmembrane region" description="Helical" evidence="7">
    <location>
        <begin position="292"/>
        <end position="314"/>
    </location>
</feature>
<dbReference type="Proteomes" id="UP001366060">
    <property type="component" value="Unassembled WGS sequence"/>
</dbReference>
<keyword evidence="5 7" id="KW-1133">Transmembrane helix</keyword>
<evidence type="ECO:0000256" key="1">
    <source>
        <dbReference type="ARBA" id="ARBA00004651"/>
    </source>
</evidence>
<comment type="subcellular location">
    <subcellularLocation>
        <location evidence="1">Cell membrane</location>
        <topology evidence="1">Multi-pass membrane protein</topology>
    </subcellularLocation>
</comment>